<proteinExistence type="inferred from homology"/>
<dbReference type="InterPro" id="IPR037171">
    <property type="entry name" value="NagB/RpiA_transferase-like"/>
</dbReference>
<dbReference type="SUPFAM" id="SSF100950">
    <property type="entry name" value="NagB/RpiA/CoA transferase-like"/>
    <property type="match status" value="1"/>
</dbReference>
<dbReference type="GO" id="GO:0035999">
    <property type="term" value="P:tetrahydrofolate interconversion"/>
    <property type="evidence" value="ECO:0007669"/>
    <property type="project" value="TreeGrafter"/>
</dbReference>
<organism evidence="4">
    <name type="scientific">mine drainage metagenome</name>
    <dbReference type="NCBI Taxonomy" id="410659"/>
    <lineage>
        <taxon>unclassified sequences</taxon>
        <taxon>metagenomes</taxon>
        <taxon>ecological metagenomes</taxon>
    </lineage>
</organism>
<evidence type="ECO:0000313" key="4">
    <source>
        <dbReference type="EMBL" id="OIQ64762.1"/>
    </source>
</evidence>
<evidence type="ECO:0000256" key="2">
    <source>
        <dbReference type="ARBA" id="ARBA00022741"/>
    </source>
</evidence>
<reference evidence="4" key="1">
    <citation type="submission" date="2016-10" db="EMBL/GenBank/DDBJ databases">
        <title>Sequence of Gallionella enrichment culture.</title>
        <authorList>
            <person name="Poehlein A."/>
            <person name="Muehling M."/>
            <person name="Daniel R."/>
        </authorList>
    </citation>
    <scope>NUCLEOTIDE SEQUENCE</scope>
</reference>
<dbReference type="GO" id="GO:0005524">
    <property type="term" value="F:ATP binding"/>
    <property type="evidence" value="ECO:0007669"/>
    <property type="project" value="UniProtKB-KW"/>
</dbReference>
<dbReference type="AlphaFoldDB" id="A0A1J5P129"/>
<protein>
    <submittedName>
        <fullName evidence="4">5-formyltetrahydrofolate cyclo-ligase family protein</fullName>
    </submittedName>
</protein>
<dbReference type="NCBIfam" id="TIGR02727">
    <property type="entry name" value="MTHFS_bact"/>
    <property type="match status" value="1"/>
</dbReference>
<dbReference type="Pfam" id="PF01812">
    <property type="entry name" value="5-FTHF_cyc-lig"/>
    <property type="match status" value="1"/>
</dbReference>
<dbReference type="PANTHER" id="PTHR23407">
    <property type="entry name" value="ATPASE INHIBITOR/5-FORMYLTETRAHYDROFOLATE CYCLO-LIGASE"/>
    <property type="match status" value="1"/>
</dbReference>
<dbReference type="EMBL" id="MLJW01007858">
    <property type="protein sequence ID" value="OIQ64762.1"/>
    <property type="molecule type" value="Genomic_DNA"/>
</dbReference>
<gene>
    <name evidence="4" type="ORF">GALL_536860</name>
</gene>
<dbReference type="PIRSF" id="PIRSF006806">
    <property type="entry name" value="FTHF_cligase"/>
    <property type="match status" value="1"/>
</dbReference>
<dbReference type="Gene3D" id="3.40.50.10420">
    <property type="entry name" value="NagB/RpiA/CoA transferase-like"/>
    <property type="match status" value="1"/>
</dbReference>
<accession>A0A1J5P129</accession>
<keyword evidence="4" id="KW-0436">Ligase</keyword>
<sequence length="214" mass="23532">MHIGRQLTVNSPIYDPLSPKTNQNSRTVLRQQLIAMRQALPDRAQRQAALSARLLQVLDALEPMDLGAYCATRGEFDPLPALTSWLIAHPDCRLALPRVDEASRQMDFIAWGPGEPMRPGAYGIAEPAGGERIEPTTLLVPCVGFADVGLRLGYGGGYYDRYLAGREEVYTIGLSYSCCELQQLDLQPHDQLMDLVLTEDGLFGLDAMSLVLAD</sequence>
<name>A0A1J5P129_9ZZZZ</name>
<dbReference type="InterPro" id="IPR002698">
    <property type="entry name" value="FTHF_cligase"/>
</dbReference>
<dbReference type="GO" id="GO:0030272">
    <property type="term" value="F:5-formyltetrahydrofolate cyclo-ligase activity"/>
    <property type="evidence" value="ECO:0007669"/>
    <property type="project" value="TreeGrafter"/>
</dbReference>
<keyword evidence="3" id="KW-0067">ATP-binding</keyword>
<evidence type="ECO:0000256" key="1">
    <source>
        <dbReference type="ARBA" id="ARBA00010638"/>
    </source>
</evidence>
<dbReference type="GO" id="GO:0009396">
    <property type="term" value="P:folic acid-containing compound biosynthetic process"/>
    <property type="evidence" value="ECO:0007669"/>
    <property type="project" value="TreeGrafter"/>
</dbReference>
<dbReference type="PANTHER" id="PTHR23407:SF1">
    <property type="entry name" value="5-FORMYLTETRAHYDROFOLATE CYCLO-LIGASE"/>
    <property type="match status" value="1"/>
</dbReference>
<comment type="similarity">
    <text evidence="1">Belongs to the 5-formyltetrahydrofolate cyclo-ligase family.</text>
</comment>
<evidence type="ECO:0000256" key="3">
    <source>
        <dbReference type="ARBA" id="ARBA00022840"/>
    </source>
</evidence>
<dbReference type="InterPro" id="IPR024185">
    <property type="entry name" value="FTHF_cligase-like_sf"/>
</dbReference>
<comment type="caution">
    <text evidence="4">The sequence shown here is derived from an EMBL/GenBank/DDBJ whole genome shotgun (WGS) entry which is preliminary data.</text>
</comment>
<keyword evidence="2" id="KW-0547">Nucleotide-binding</keyword>